<protein>
    <submittedName>
        <fullName evidence="1">Uncharacterized protein</fullName>
    </submittedName>
</protein>
<gene>
    <name evidence="1" type="ORF">CDL15_Pgr023179</name>
</gene>
<evidence type="ECO:0000313" key="1">
    <source>
        <dbReference type="EMBL" id="OWM79767.1"/>
    </source>
</evidence>
<name>A0A218X451_PUNGR</name>
<evidence type="ECO:0000313" key="2">
    <source>
        <dbReference type="Proteomes" id="UP000197138"/>
    </source>
</evidence>
<sequence length="71" mass="8009">MASTSSAPTVTPAHKALKRLSMLPQDQLQRLLILARGDNLESERLSRKGFVTIDSNVEWIIDYGVSRHIEF</sequence>
<proteinExistence type="predicted"/>
<comment type="caution">
    <text evidence="1">The sequence shown here is derived from an EMBL/GenBank/DDBJ whole genome shotgun (WGS) entry which is preliminary data.</text>
</comment>
<dbReference type="Proteomes" id="UP000197138">
    <property type="component" value="Unassembled WGS sequence"/>
</dbReference>
<reference evidence="2" key="1">
    <citation type="journal article" date="2017" name="Plant J.">
        <title>The pomegranate (Punica granatum L.) genome and the genomics of punicalagin biosynthesis.</title>
        <authorList>
            <person name="Qin G."/>
            <person name="Xu C."/>
            <person name="Ming R."/>
            <person name="Tang H."/>
            <person name="Guyot R."/>
            <person name="Kramer E.M."/>
            <person name="Hu Y."/>
            <person name="Yi X."/>
            <person name="Qi Y."/>
            <person name="Xu X."/>
            <person name="Gao Z."/>
            <person name="Pan H."/>
            <person name="Jian J."/>
            <person name="Tian Y."/>
            <person name="Yue Z."/>
            <person name="Xu Y."/>
        </authorList>
    </citation>
    <scope>NUCLEOTIDE SEQUENCE [LARGE SCALE GENOMIC DNA]</scope>
    <source>
        <strain evidence="2">cv. Dabenzi</strain>
    </source>
</reference>
<dbReference type="EMBL" id="MTKT01002440">
    <property type="protein sequence ID" value="OWM79767.1"/>
    <property type="molecule type" value="Genomic_DNA"/>
</dbReference>
<accession>A0A218X451</accession>
<dbReference type="AlphaFoldDB" id="A0A218X451"/>
<organism evidence="1 2">
    <name type="scientific">Punica granatum</name>
    <name type="common">Pomegranate</name>
    <dbReference type="NCBI Taxonomy" id="22663"/>
    <lineage>
        <taxon>Eukaryota</taxon>
        <taxon>Viridiplantae</taxon>
        <taxon>Streptophyta</taxon>
        <taxon>Embryophyta</taxon>
        <taxon>Tracheophyta</taxon>
        <taxon>Spermatophyta</taxon>
        <taxon>Magnoliopsida</taxon>
        <taxon>eudicotyledons</taxon>
        <taxon>Gunneridae</taxon>
        <taxon>Pentapetalae</taxon>
        <taxon>rosids</taxon>
        <taxon>malvids</taxon>
        <taxon>Myrtales</taxon>
        <taxon>Lythraceae</taxon>
        <taxon>Punica</taxon>
    </lineage>
</organism>